<dbReference type="PANTHER" id="PTHR43647:SF1">
    <property type="entry name" value="3-KETO-STEROID REDUCTASE ERG27"/>
    <property type="match status" value="1"/>
</dbReference>
<dbReference type="GO" id="GO:0005811">
    <property type="term" value="C:lipid droplet"/>
    <property type="evidence" value="ECO:0007669"/>
    <property type="project" value="TreeGrafter"/>
</dbReference>
<evidence type="ECO:0000313" key="8">
    <source>
        <dbReference type="EMBL" id="PKY02806.1"/>
    </source>
</evidence>
<dbReference type="InterPro" id="IPR051593">
    <property type="entry name" value="Ergosterol_Biosynth_ERG27"/>
</dbReference>
<name>A0A2I1CYW6_ASPC2</name>
<dbReference type="GO" id="GO:0005789">
    <property type="term" value="C:endoplasmic reticulum membrane"/>
    <property type="evidence" value="ECO:0007669"/>
    <property type="project" value="TreeGrafter"/>
</dbReference>
<dbReference type="GO" id="GO:0005741">
    <property type="term" value="C:mitochondrial outer membrane"/>
    <property type="evidence" value="ECO:0007669"/>
    <property type="project" value="TreeGrafter"/>
</dbReference>
<dbReference type="Proteomes" id="UP000234254">
    <property type="component" value="Unassembled WGS sequence"/>
</dbReference>
<dbReference type="VEuPathDB" id="FungiDB:P168DRAFT_239162"/>
<feature type="compositionally biased region" description="Polar residues" evidence="7">
    <location>
        <begin position="283"/>
        <end position="294"/>
    </location>
</feature>
<dbReference type="FunFam" id="3.40.50.720:FF:000524">
    <property type="entry name" value="3-ketosteroid reductase"/>
    <property type="match status" value="1"/>
</dbReference>
<dbReference type="GeneID" id="36541180"/>
<dbReference type="OrthoDB" id="9989144at2759"/>
<organism evidence="8 9">
    <name type="scientific">Aspergillus campestris (strain IBT 28561)</name>
    <dbReference type="NCBI Taxonomy" id="1392248"/>
    <lineage>
        <taxon>Eukaryota</taxon>
        <taxon>Fungi</taxon>
        <taxon>Dikarya</taxon>
        <taxon>Ascomycota</taxon>
        <taxon>Pezizomycotina</taxon>
        <taxon>Eurotiomycetes</taxon>
        <taxon>Eurotiomycetidae</taxon>
        <taxon>Eurotiales</taxon>
        <taxon>Aspergillaceae</taxon>
        <taxon>Aspergillus</taxon>
        <taxon>Aspergillus subgen. Circumdati</taxon>
    </lineage>
</organism>
<evidence type="ECO:0000256" key="6">
    <source>
        <dbReference type="ARBA" id="ARBA00023593"/>
    </source>
</evidence>
<keyword evidence="5" id="KW-0443">Lipid metabolism</keyword>
<sequence length="453" mass="49381">MEPAGAQKDLSDQVFILVTGANSGLGFSICCRLADEFLSSPANAQKSLTVVFTTRSTKKGTDTLRRLQDHLRANPAPRKDQVTFLPENVDLSNLLSVRALSRRLNSTLPKLDSIILNAGVGGWTGIDWPRAIWGVCTDLVHEVSWPSYKVAPAGMVTESQIPQGEKDGVVEGEVEEPRLGSVFCANVFGHYMLAHNVMPLLRASNDDTSTFSGRIIWVSSLEASKKHFNIDDLQGLRTTAPYESSKALTDILALTADLPSTSPWVNSFYSTTTPTPNPTPSTKEPQTPKPTTHLSHPGICGTSILPLSPPLFYSMLIAFWLARMLGSPWHNKTPYMGACAPVFLALAAQSVLDDSEAPYRAHGGSRVKWGSSCSRAGVNAAVSTEVDGWGHGGVVGKPVVEEDRLRRRKRGDADLGSEEKEEFVELGRRCWREMEVLRGVWEGVLDRVEGGRV</sequence>
<evidence type="ECO:0000256" key="5">
    <source>
        <dbReference type="ARBA" id="ARBA00023098"/>
    </source>
</evidence>
<reference evidence="8" key="1">
    <citation type="submission" date="2016-12" db="EMBL/GenBank/DDBJ databases">
        <title>The genomes of Aspergillus section Nigri reveals drivers in fungal speciation.</title>
        <authorList>
            <consortium name="DOE Joint Genome Institute"/>
            <person name="Vesth T.C."/>
            <person name="Nybo J."/>
            <person name="Theobald S."/>
            <person name="Brandl J."/>
            <person name="Frisvad J.C."/>
            <person name="Nielsen K.F."/>
            <person name="Lyhne E.K."/>
            <person name="Kogle M.E."/>
            <person name="Kuo A."/>
            <person name="Riley R."/>
            <person name="Clum A."/>
            <person name="Nolan M."/>
            <person name="Lipzen A."/>
            <person name="Salamov A."/>
            <person name="Henrissat B."/>
            <person name="Wiebenga A."/>
            <person name="De vries R.P."/>
            <person name="Grigoriev I.V."/>
            <person name="Mortensen U.H."/>
            <person name="Andersen M.R."/>
            <person name="Baker S.E."/>
        </authorList>
    </citation>
    <scope>NUCLEOTIDE SEQUENCE</scope>
    <source>
        <strain evidence="8">IBT 28561</strain>
    </source>
</reference>
<evidence type="ECO:0000256" key="3">
    <source>
        <dbReference type="ARBA" id="ARBA00022955"/>
    </source>
</evidence>
<evidence type="ECO:0000256" key="1">
    <source>
        <dbReference type="ARBA" id="ARBA00022516"/>
    </source>
</evidence>
<proteinExistence type="inferred from homology"/>
<evidence type="ECO:0000256" key="2">
    <source>
        <dbReference type="ARBA" id="ARBA00022857"/>
    </source>
</evidence>
<evidence type="ECO:0000256" key="4">
    <source>
        <dbReference type="ARBA" id="ARBA00023002"/>
    </source>
</evidence>
<dbReference type="PANTHER" id="PTHR43647">
    <property type="entry name" value="DEHYDROGENASE"/>
    <property type="match status" value="1"/>
</dbReference>
<evidence type="ECO:0000256" key="7">
    <source>
        <dbReference type="SAM" id="MobiDB-lite"/>
    </source>
</evidence>
<keyword evidence="9" id="KW-1185">Reference proteome</keyword>
<comment type="caution">
    <text evidence="8">The sequence shown here is derived from an EMBL/GenBank/DDBJ whole genome shotgun (WGS) entry which is preliminary data.</text>
</comment>
<dbReference type="GO" id="GO:0006696">
    <property type="term" value="P:ergosterol biosynthetic process"/>
    <property type="evidence" value="ECO:0007669"/>
    <property type="project" value="TreeGrafter"/>
</dbReference>
<evidence type="ECO:0000313" key="9">
    <source>
        <dbReference type="Proteomes" id="UP000234254"/>
    </source>
</evidence>
<dbReference type="EMBL" id="MSFM01000009">
    <property type="protein sequence ID" value="PKY02806.1"/>
    <property type="molecule type" value="Genomic_DNA"/>
</dbReference>
<keyword evidence="1" id="KW-0444">Lipid biosynthesis</keyword>
<gene>
    <name evidence="8" type="ORF">P168DRAFT_239162</name>
</gene>
<protein>
    <submittedName>
        <fullName evidence="8">3-ketosteroid reductase</fullName>
    </submittedName>
</protein>
<dbReference type="GO" id="GO:0000253">
    <property type="term" value="F:3-beta-hydroxysteroid 3-dehydrogenase (NADP+) activity"/>
    <property type="evidence" value="ECO:0007669"/>
    <property type="project" value="TreeGrafter"/>
</dbReference>
<dbReference type="RefSeq" id="XP_024691400.1">
    <property type="nucleotide sequence ID" value="XM_024833656.1"/>
</dbReference>
<dbReference type="AlphaFoldDB" id="A0A2I1CYW6"/>
<keyword evidence="3" id="KW-0752">Steroid biosynthesis</keyword>
<comment type="similarity">
    <text evidence="6">Belongs to the short-chain dehydrogenases/reductases (SDR) family. ERG27 subfamily.</text>
</comment>
<dbReference type="SUPFAM" id="SSF51735">
    <property type="entry name" value="NAD(P)-binding Rossmann-fold domains"/>
    <property type="match status" value="1"/>
</dbReference>
<feature type="region of interest" description="Disordered" evidence="7">
    <location>
        <begin position="269"/>
        <end position="295"/>
    </location>
</feature>
<dbReference type="InterPro" id="IPR036291">
    <property type="entry name" value="NAD(P)-bd_dom_sf"/>
</dbReference>
<keyword evidence="4" id="KW-0560">Oxidoreductase</keyword>
<keyword evidence="2" id="KW-0521">NADP</keyword>
<dbReference type="Gene3D" id="3.40.50.720">
    <property type="entry name" value="NAD(P)-binding Rossmann-like Domain"/>
    <property type="match status" value="1"/>
</dbReference>
<accession>A0A2I1CYW6</accession>